<feature type="active site" description="Nucleophile" evidence="3">
    <location>
        <position position="266"/>
    </location>
</feature>
<evidence type="ECO:0000256" key="3">
    <source>
        <dbReference type="PROSITE-ProRule" id="PRU01100"/>
    </source>
</evidence>
<keyword evidence="6" id="KW-1185">Reference proteome</keyword>
<keyword evidence="1 3" id="KW-0378">Hydrolase</keyword>
<comment type="similarity">
    <text evidence="3">Belongs to the glycosyl hydrolase 26 family.</text>
</comment>
<dbReference type="Proteomes" id="UP001375743">
    <property type="component" value="Unassembled WGS sequence"/>
</dbReference>
<evidence type="ECO:0000313" key="6">
    <source>
        <dbReference type="Proteomes" id="UP001375743"/>
    </source>
</evidence>
<keyword evidence="2 3" id="KW-0326">Glycosidase</keyword>
<dbReference type="EMBL" id="JBBLZC010000018">
    <property type="protein sequence ID" value="MEK0084753.1"/>
    <property type="molecule type" value="Genomic_DNA"/>
</dbReference>
<comment type="caution">
    <text evidence="5">The sequence shown here is derived from an EMBL/GenBank/DDBJ whole genome shotgun (WGS) entry which is preliminary data.</text>
</comment>
<dbReference type="SUPFAM" id="SSF51445">
    <property type="entry name" value="(Trans)glycosidases"/>
    <property type="match status" value="1"/>
</dbReference>
<dbReference type="InterPro" id="IPR022790">
    <property type="entry name" value="GH26_dom"/>
</dbReference>
<dbReference type="Gene3D" id="3.20.20.80">
    <property type="entry name" value="Glycosidases"/>
    <property type="match status" value="1"/>
</dbReference>
<dbReference type="InterPro" id="IPR017853">
    <property type="entry name" value="GH"/>
</dbReference>
<dbReference type="PROSITE" id="PS51764">
    <property type="entry name" value="GH26"/>
    <property type="match status" value="1"/>
</dbReference>
<dbReference type="RefSeq" id="WP_418160604.1">
    <property type="nucleotide sequence ID" value="NZ_JBBLZC010000018.1"/>
</dbReference>
<feature type="domain" description="GH26" evidence="4">
    <location>
        <begin position="17"/>
        <end position="342"/>
    </location>
</feature>
<feature type="active site" description="Proton donor" evidence="3">
    <location>
        <position position="147"/>
    </location>
</feature>
<accession>A0ABU8XWD8</accession>
<evidence type="ECO:0000313" key="5">
    <source>
        <dbReference type="EMBL" id="MEK0084753.1"/>
    </source>
</evidence>
<reference evidence="5 6" key="1">
    <citation type="submission" date="2024-01" db="EMBL/GenBank/DDBJ databases">
        <title>Multi-omics insights into the function and evolution of sodium benzoate biodegradation pathways in Benzoatithermus flavus gen. nov., sp. nov. from hot spring.</title>
        <authorList>
            <person name="Hu C.-J."/>
            <person name="Li W.-J."/>
        </authorList>
    </citation>
    <scope>NUCLEOTIDE SEQUENCE [LARGE SCALE GENOMIC DNA]</scope>
    <source>
        <strain evidence="5 6">SYSU G07066</strain>
    </source>
</reference>
<evidence type="ECO:0000259" key="4">
    <source>
        <dbReference type="PROSITE" id="PS51764"/>
    </source>
</evidence>
<proteinExistence type="inferred from homology"/>
<organism evidence="5 6">
    <name type="scientific">Benzoatithermus flavus</name>
    <dbReference type="NCBI Taxonomy" id="3108223"/>
    <lineage>
        <taxon>Bacteria</taxon>
        <taxon>Pseudomonadati</taxon>
        <taxon>Pseudomonadota</taxon>
        <taxon>Alphaproteobacteria</taxon>
        <taxon>Geminicoccales</taxon>
        <taxon>Geminicoccaceae</taxon>
        <taxon>Benzoatithermus</taxon>
    </lineage>
</organism>
<name>A0ABU8XWD8_9PROT</name>
<sequence>MQHPATVTRAGGRTGCRWTAVVVGTVLTLAGKPATAQQMPLLGVRPFNGQATALGKPNHVFHYYVEADRGWGGFDGSDREAARIGEARAAQDRFPDRLILVSYAGMPQSGATLEDCAEGAYDARYRRYGRAMQAAGLGRIVLRVGWEWDGSANPMGIEGDSGRAALYRRCFRNIARNIRAGYGGSARNLLFDFNSTTGIAHRGGLPLLSSGYPGDDVVDIVSVEGFDNRPCAPATDAACRWGRVLRSLTMVRDFARARGKRMAIPEWAIWNTTGSADPYHIQGFDNPMHVRNLCAFARDPANNVLYYVYFNGSRHSPWYDLTEPRNRRAAEAFATYCGSGPD</sequence>
<gene>
    <name evidence="5" type="ORF">U1T56_16490</name>
</gene>
<evidence type="ECO:0000256" key="1">
    <source>
        <dbReference type="ARBA" id="ARBA00022801"/>
    </source>
</evidence>
<protein>
    <recommendedName>
        <fullName evidence="4">GH26 domain-containing protein</fullName>
    </recommendedName>
</protein>
<evidence type="ECO:0000256" key="2">
    <source>
        <dbReference type="ARBA" id="ARBA00023295"/>
    </source>
</evidence>